<feature type="domain" description="N-acetyltransferase" evidence="3">
    <location>
        <begin position="3"/>
        <end position="142"/>
    </location>
</feature>
<dbReference type="Pfam" id="PF00583">
    <property type="entry name" value="Acetyltransf_1"/>
    <property type="match status" value="1"/>
</dbReference>
<gene>
    <name evidence="4" type="ORF">CH341_18315</name>
</gene>
<evidence type="ECO:0000259" key="3">
    <source>
        <dbReference type="PROSITE" id="PS51186"/>
    </source>
</evidence>
<dbReference type="NCBIfam" id="NF002959">
    <property type="entry name" value="PRK03624.1"/>
    <property type="match status" value="1"/>
</dbReference>
<evidence type="ECO:0000256" key="2">
    <source>
        <dbReference type="ARBA" id="ARBA00023315"/>
    </source>
</evidence>
<dbReference type="InterPro" id="IPR016181">
    <property type="entry name" value="Acyl_CoA_acyltransferase"/>
</dbReference>
<sequence length="142" mass="15342">MSLTIRSASDEDEAAIVALWRACGLVVAYNDPAADLRFARGGSASDVLVGADDAGAVRATVMVGHDGHRGWIWYVAVDPGMRGQGLGRRMVAAAEDWLRRRGVAKLHLLVRETNTAVVSYYEHLGFEVAPRVMMSKWLTGSG</sequence>
<comment type="caution">
    <text evidence="4">The sequence shown here is derived from an EMBL/GenBank/DDBJ whole genome shotgun (WGS) entry which is preliminary data.</text>
</comment>
<keyword evidence="1 4" id="KW-0808">Transferase</keyword>
<keyword evidence="2" id="KW-0012">Acyltransferase</keyword>
<dbReference type="EMBL" id="NPEX01000135">
    <property type="protein sequence ID" value="RAI42673.1"/>
    <property type="molecule type" value="Genomic_DNA"/>
</dbReference>
<dbReference type="PANTHER" id="PTHR43877">
    <property type="entry name" value="AMINOALKYLPHOSPHONATE N-ACETYLTRANSFERASE-RELATED-RELATED"/>
    <property type="match status" value="1"/>
</dbReference>
<dbReference type="InterPro" id="IPR050832">
    <property type="entry name" value="Bact_Acetyltransf"/>
</dbReference>
<dbReference type="PROSITE" id="PS51186">
    <property type="entry name" value="GNAT"/>
    <property type="match status" value="1"/>
</dbReference>
<evidence type="ECO:0000313" key="4">
    <source>
        <dbReference type="EMBL" id="RAI42673.1"/>
    </source>
</evidence>
<dbReference type="AlphaFoldDB" id="A0A327KY44"/>
<reference evidence="4 5" key="1">
    <citation type="submission" date="2017-07" db="EMBL/GenBank/DDBJ databases">
        <title>Draft Genome Sequences of Select Purple Nonsulfur Bacteria.</title>
        <authorList>
            <person name="Lasarre B."/>
            <person name="Mckinlay J.B."/>
        </authorList>
    </citation>
    <scope>NUCLEOTIDE SEQUENCE [LARGE SCALE GENOMIC DNA]</scope>
    <source>
        <strain evidence="4 5">DSM 5909</strain>
    </source>
</reference>
<name>A0A327KY44_9BRAD</name>
<dbReference type="SUPFAM" id="SSF55729">
    <property type="entry name" value="Acyl-CoA N-acyltransferases (Nat)"/>
    <property type="match status" value="1"/>
</dbReference>
<organism evidence="4 5">
    <name type="scientific">Rhodoplanes roseus</name>
    <dbReference type="NCBI Taxonomy" id="29409"/>
    <lineage>
        <taxon>Bacteria</taxon>
        <taxon>Pseudomonadati</taxon>
        <taxon>Pseudomonadota</taxon>
        <taxon>Alphaproteobacteria</taxon>
        <taxon>Hyphomicrobiales</taxon>
        <taxon>Nitrobacteraceae</taxon>
        <taxon>Rhodoplanes</taxon>
    </lineage>
</organism>
<evidence type="ECO:0000256" key="1">
    <source>
        <dbReference type="ARBA" id="ARBA00022679"/>
    </source>
</evidence>
<dbReference type="OrthoDB" id="1821130at2"/>
<dbReference type="RefSeq" id="WP_111420451.1">
    <property type="nucleotide sequence ID" value="NZ_NPEX01000135.1"/>
</dbReference>
<evidence type="ECO:0000313" key="5">
    <source>
        <dbReference type="Proteomes" id="UP000249130"/>
    </source>
</evidence>
<accession>A0A327KY44</accession>
<dbReference type="CDD" id="cd04301">
    <property type="entry name" value="NAT_SF"/>
    <property type="match status" value="1"/>
</dbReference>
<protein>
    <submittedName>
        <fullName evidence="4">GNAT family acetyltransferase</fullName>
    </submittedName>
</protein>
<dbReference type="Gene3D" id="3.40.630.30">
    <property type="match status" value="1"/>
</dbReference>
<proteinExistence type="predicted"/>
<dbReference type="Proteomes" id="UP000249130">
    <property type="component" value="Unassembled WGS sequence"/>
</dbReference>
<dbReference type="InterPro" id="IPR000182">
    <property type="entry name" value="GNAT_dom"/>
</dbReference>
<keyword evidence="5" id="KW-1185">Reference proteome</keyword>
<dbReference type="GO" id="GO:0016747">
    <property type="term" value="F:acyltransferase activity, transferring groups other than amino-acyl groups"/>
    <property type="evidence" value="ECO:0007669"/>
    <property type="project" value="InterPro"/>
</dbReference>